<organism evidence="1 2">
    <name type="scientific">Acinetobacter celticus</name>
    <dbReference type="NCBI Taxonomy" id="1891224"/>
    <lineage>
        <taxon>Bacteria</taxon>
        <taxon>Pseudomonadati</taxon>
        <taxon>Pseudomonadota</taxon>
        <taxon>Gammaproteobacteria</taxon>
        <taxon>Moraxellales</taxon>
        <taxon>Moraxellaceae</taxon>
        <taxon>Acinetobacter</taxon>
    </lineage>
</organism>
<protein>
    <submittedName>
        <fullName evidence="1">Uncharacterized protein</fullName>
    </submittedName>
</protein>
<gene>
    <name evidence="1" type="ORF">BBP83_11055</name>
</gene>
<keyword evidence="2" id="KW-1185">Reference proteome</keyword>
<comment type="caution">
    <text evidence="1">The sequence shown here is derived from an EMBL/GenBank/DDBJ whole genome shotgun (WGS) entry which is preliminary data.</text>
</comment>
<accession>A0A1C3CUH3</accession>
<proteinExistence type="predicted"/>
<dbReference type="EMBL" id="MBDL01000011">
    <property type="protein sequence ID" value="ODA12420.1"/>
    <property type="molecule type" value="Genomic_DNA"/>
</dbReference>
<evidence type="ECO:0000313" key="1">
    <source>
        <dbReference type="EMBL" id="ODA12420.1"/>
    </source>
</evidence>
<name>A0A1C3CUH3_9GAMM</name>
<dbReference type="STRING" id="1891224.BBP83_11055"/>
<dbReference type="AlphaFoldDB" id="A0A1C3CUH3"/>
<dbReference type="Proteomes" id="UP000186553">
    <property type="component" value="Unassembled WGS sequence"/>
</dbReference>
<evidence type="ECO:0000313" key="2">
    <source>
        <dbReference type="Proteomes" id="UP000186553"/>
    </source>
</evidence>
<sequence>MMIFNILGGKLNQIGIKTRLHHLNANTSYSSYRWRDISRTAKSMNLIIEIAELLIKTKGLSIATLYSLFGAFTRL</sequence>
<reference evidence="1 2" key="1">
    <citation type="submission" date="2016-07" db="EMBL/GenBank/DDBJ databases">
        <title>Acinetobacter sp. ANC 4603.</title>
        <authorList>
            <person name="Radolfova-Krizova L."/>
            <person name="Nemec A."/>
        </authorList>
    </citation>
    <scope>NUCLEOTIDE SEQUENCE [LARGE SCALE GENOMIC DNA]</scope>
    <source>
        <strain evidence="1 2">ANC 4603</strain>
    </source>
</reference>